<dbReference type="AlphaFoldDB" id="A0A1T4P5Z3"/>
<evidence type="ECO:0000313" key="3">
    <source>
        <dbReference type="Proteomes" id="UP000191418"/>
    </source>
</evidence>
<organism evidence="2 3">
    <name type="scientific">Oceanospirillum multiglobuliferum</name>
    <dbReference type="NCBI Taxonomy" id="64969"/>
    <lineage>
        <taxon>Bacteria</taxon>
        <taxon>Pseudomonadati</taxon>
        <taxon>Pseudomonadota</taxon>
        <taxon>Gammaproteobacteria</taxon>
        <taxon>Oceanospirillales</taxon>
        <taxon>Oceanospirillaceae</taxon>
        <taxon>Oceanospirillum</taxon>
    </lineage>
</organism>
<keyword evidence="1" id="KW-0175">Coiled coil</keyword>
<gene>
    <name evidence="2" type="ORF">BTE48_12055</name>
</gene>
<feature type="coiled-coil region" evidence="1">
    <location>
        <begin position="94"/>
        <end position="128"/>
    </location>
</feature>
<dbReference type="Pfam" id="PF11944">
    <property type="entry name" value="DUF3461"/>
    <property type="match status" value="1"/>
</dbReference>
<comment type="caution">
    <text evidence="2">The sequence shown here is derived from an EMBL/GenBank/DDBJ whole genome shotgun (WGS) entry which is preliminary data.</text>
</comment>
<name>A0A1T4P5Z3_9GAMM</name>
<dbReference type="Proteomes" id="UP000191418">
    <property type="component" value="Unassembled WGS sequence"/>
</dbReference>
<evidence type="ECO:0000256" key="1">
    <source>
        <dbReference type="SAM" id="Coils"/>
    </source>
</evidence>
<evidence type="ECO:0008006" key="4">
    <source>
        <dbReference type="Google" id="ProtNLM"/>
    </source>
</evidence>
<evidence type="ECO:0000313" key="2">
    <source>
        <dbReference type="EMBL" id="OPX54843.1"/>
    </source>
</evidence>
<dbReference type="OrthoDB" id="5624524at2"/>
<sequence length="129" mass="15398">MSKVQFETLKEMGIENVKDIEKYSSRIEGDIDILKVYFHRHSGEWFAKSKKYKFKRFQKSLKVNEGTVKYRTVTEPSAYFLRAVAELDQLVAVERKTEDKKALLLEEVEHLEKVMQRKIDDIRRQIEEL</sequence>
<reference evidence="2 3" key="1">
    <citation type="submission" date="2017-01" db="EMBL/GenBank/DDBJ databases">
        <title>Genome Sequencing of a Marine Spirillum, Oceanospirillum multiglobuliferum ATCC 33336, from Japan.</title>
        <authorList>
            <person name="Carney J.G."/>
            <person name="Trachtenberg A.M."/>
            <person name="Rheaume B.A."/>
            <person name="Linnane J.D."/>
            <person name="Pitts N.L."/>
            <person name="Mykles D.L."/>
            <person name="Maclea K.S."/>
        </authorList>
    </citation>
    <scope>NUCLEOTIDE SEQUENCE [LARGE SCALE GENOMIC DNA]</scope>
    <source>
        <strain evidence="2 3">ATCC 33336</strain>
    </source>
</reference>
<proteinExistence type="predicted"/>
<dbReference type="InterPro" id="IPR020911">
    <property type="entry name" value="UPF0325"/>
</dbReference>
<keyword evidence="3" id="KW-1185">Reference proteome</keyword>
<accession>A0A1T4P5Z3</accession>
<dbReference type="EMBL" id="MTSM01000017">
    <property type="protein sequence ID" value="OPX54843.1"/>
    <property type="molecule type" value="Genomic_DNA"/>
</dbReference>
<dbReference type="RefSeq" id="WP_078744977.1">
    <property type="nucleotide sequence ID" value="NZ_FUXG01000007.1"/>
</dbReference>
<dbReference type="STRING" id="64969.SAMN02745127_01361"/>
<protein>
    <recommendedName>
        <fullName evidence="4">DUF3461 domain-containing protein</fullName>
    </recommendedName>
</protein>